<comment type="caution">
    <text evidence="1">The sequence shown here is derived from an EMBL/GenBank/DDBJ whole genome shotgun (WGS) entry which is preliminary data.</text>
</comment>
<protein>
    <recommendedName>
        <fullName evidence="3">Reverse transcriptase domain-containing protein</fullName>
    </recommendedName>
</protein>
<reference evidence="1" key="2">
    <citation type="submission" date="2022-01" db="EMBL/GenBank/DDBJ databases">
        <authorList>
            <person name="Yamashiro T."/>
            <person name="Shiraishi A."/>
            <person name="Satake H."/>
            <person name="Nakayama K."/>
        </authorList>
    </citation>
    <scope>NUCLEOTIDE SEQUENCE</scope>
</reference>
<evidence type="ECO:0000313" key="1">
    <source>
        <dbReference type="EMBL" id="GJS63457.1"/>
    </source>
</evidence>
<dbReference type="PANTHER" id="PTHR33223:SF11">
    <property type="entry name" value="ELEMENT PROTEIN, PUTATIVE-RELATED"/>
    <property type="match status" value="1"/>
</dbReference>
<evidence type="ECO:0008006" key="3">
    <source>
        <dbReference type="Google" id="ProtNLM"/>
    </source>
</evidence>
<sequence>MEKFEIQPDSPPVIIVDPDDQPMWSSTRTVAPTPSSAIFQLPISNNFHIKGTHMQMIRDNQFNGQIQSDPDRHLANFLEISNLFQYGENQDEEVMLKTFPFSLSGETNTCFHQLDNETLVDAWLRIKEMLRTCYGHGLAKGTIIEIFYRGLDNPTQGILDARGIFLYNTPNEAFKILEDKVLLKLDFLNDSYDRKPKTVVSTGGNNINPDQAILMDKFETLPLHKST</sequence>
<dbReference type="Proteomes" id="UP001151760">
    <property type="component" value="Unassembled WGS sequence"/>
</dbReference>
<organism evidence="1 2">
    <name type="scientific">Tanacetum coccineum</name>
    <dbReference type="NCBI Taxonomy" id="301880"/>
    <lineage>
        <taxon>Eukaryota</taxon>
        <taxon>Viridiplantae</taxon>
        <taxon>Streptophyta</taxon>
        <taxon>Embryophyta</taxon>
        <taxon>Tracheophyta</taxon>
        <taxon>Spermatophyta</taxon>
        <taxon>Magnoliopsida</taxon>
        <taxon>eudicotyledons</taxon>
        <taxon>Gunneridae</taxon>
        <taxon>Pentapetalae</taxon>
        <taxon>asterids</taxon>
        <taxon>campanulids</taxon>
        <taxon>Asterales</taxon>
        <taxon>Asteraceae</taxon>
        <taxon>Asteroideae</taxon>
        <taxon>Anthemideae</taxon>
        <taxon>Anthemidinae</taxon>
        <taxon>Tanacetum</taxon>
    </lineage>
</organism>
<accession>A0ABQ4XEF9</accession>
<reference evidence="1" key="1">
    <citation type="journal article" date="2022" name="Int. J. Mol. Sci.">
        <title>Draft Genome of Tanacetum Coccineum: Genomic Comparison of Closely Related Tanacetum-Family Plants.</title>
        <authorList>
            <person name="Yamashiro T."/>
            <person name="Shiraishi A."/>
            <person name="Nakayama K."/>
            <person name="Satake H."/>
        </authorList>
    </citation>
    <scope>NUCLEOTIDE SEQUENCE</scope>
</reference>
<dbReference type="PANTHER" id="PTHR33223">
    <property type="entry name" value="CCHC-TYPE DOMAIN-CONTAINING PROTEIN"/>
    <property type="match status" value="1"/>
</dbReference>
<name>A0ABQ4XEF9_9ASTR</name>
<evidence type="ECO:0000313" key="2">
    <source>
        <dbReference type="Proteomes" id="UP001151760"/>
    </source>
</evidence>
<dbReference type="EMBL" id="BQNB010009432">
    <property type="protein sequence ID" value="GJS63457.1"/>
    <property type="molecule type" value="Genomic_DNA"/>
</dbReference>
<gene>
    <name evidence="1" type="ORF">Tco_0678021</name>
</gene>
<keyword evidence="2" id="KW-1185">Reference proteome</keyword>
<proteinExistence type="predicted"/>